<dbReference type="AlphaFoldDB" id="A0A6B3SQF5"/>
<reference evidence="2 3" key="1">
    <citation type="submission" date="2020-02" db="EMBL/GenBank/DDBJ databases">
        <authorList>
            <person name="Kim M.K."/>
        </authorList>
    </citation>
    <scope>NUCLEOTIDE SEQUENCE [LARGE SCALE GENOMIC DNA]</scope>
    <source>
        <strain evidence="2 3">17J57-3</strain>
    </source>
</reference>
<comment type="caution">
    <text evidence="2">The sequence shown here is derived from an EMBL/GenBank/DDBJ whole genome shotgun (WGS) entry which is preliminary data.</text>
</comment>
<name>A0A6B3SQF5_9BURK</name>
<dbReference type="EMBL" id="JAAIVB010000065">
    <property type="protein sequence ID" value="NEX63004.1"/>
    <property type="molecule type" value="Genomic_DNA"/>
</dbReference>
<evidence type="ECO:0008006" key="4">
    <source>
        <dbReference type="Google" id="ProtNLM"/>
    </source>
</evidence>
<keyword evidence="1" id="KW-0732">Signal</keyword>
<keyword evidence="3" id="KW-1185">Reference proteome</keyword>
<evidence type="ECO:0000313" key="3">
    <source>
        <dbReference type="Proteomes" id="UP000482155"/>
    </source>
</evidence>
<proteinExistence type="predicted"/>
<evidence type="ECO:0000313" key="2">
    <source>
        <dbReference type="EMBL" id="NEX63004.1"/>
    </source>
</evidence>
<dbReference type="Proteomes" id="UP000482155">
    <property type="component" value="Unassembled WGS sequence"/>
</dbReference>
<organism evidence="2 3">
    <name type="scientific">Noviherbaspirillum galbum</name>
    <dbReference type="NCBI Taxonomy" id="2709383"/>
    <lineage>
        <taxon>Bacteria</taxon>
        <taxon>Pseudomonadati</taxon>
        <taxon>Pseudomonadota</taxon>
        <taxon>Betaproteobacteria</taxon>
        <taxon>Burkholderiales</taxon>
        <taxon>Oxalobacteraceae</taxon>
        <taxon>Noviherbaspirillum</taxon>
    </lineage>
</organism>
<feature type="signal peptide" evidence="1">
    <location>
        <begin position="1"/>
        <end position="17"/>
    </location>
</feature>
<feature type="chain" id="PRO_5025651983" description="Porin" evidence="1">
    <location>
        <begin position="18"/>
        <end position="385"/>
    </location>
</feature>
<protein>
    <recommendedName>
        <fullName evidence="4">Porin</fullName>
    </recommendedName>
</protein>
<gene>
    <name evidence="2" type="ORF">G3574_18125</name>
</gene>
<dbReference type="SUPFAM" id="SSF56935">
    <property type="entry name" value="Porins"/>
    <property type="match status" value="1"/>
</dbReference>
<accession>A0A6B3SQF5</accession>
<dbReference type="RefSeq" id="WP_163966300.1">
    <property type="nucleotide sequence ID" value="NZ_JAAIVB010000065.1"/>
</dbReference>
<evidence type="ECO:0000256" key="1">
    <source>
        <dbReference type="SAM" id="SignalP"/>
    </source>
</evidence>
<sequence>MKKTLIALLLAPALAQAIDLDDAGTFKLTGFYNITGAKVLSGAAQGSSAPWSYQQWNCPCSMQGWEYTSVYEKSKGFQLDQETLVGVQLRKEFTPTFSATMQLVSRMLNPNDGSRPTVDWAYLTWTPSQDSSWTFQAGRQRIPLYYYSDYLYIGYAYPWVRPAPDVYGWPIYAYDGANVTYRTQLGQSEWALTAHAWAGGFTQRDDAYDTRIYYTTPTHESWKKILGSYVAVNNGIVDVRVMAMRHEDSVWQDAGGVRTDLYKDQPTRIMGISANLDYKNWLVKTEVDRFEQVDLSKGINNIYKYALVGIGYNFGKLTPMYTFSRYRTVAEPIEGRNTQYLSLRWDFMKNTALKLQYDISKDRSNYPYPFFGDSKVFSISLQGVF</sequence>